<dbReference type="RefSeq" id="WP_209810845.1">
    <property type="nucleotide sequence ID" value="NZ_JAGGKT010000008.1"/>
</dbReference>
<evidence type="ECO:0000256" key="1">
    <source>
        <dbReference type="SAM" id="MobiDB-lite"/>
    </source>
</evidence>
<dbReference type="Proteomes" id="UP001519343">
    <property type="component" value="Unassembled WGS sequence"/>
</dbReference>
<accession>A0ABS4GRC0</accession>
<evidence type="ECO:0000313" key="2">
    <source>
        <dbReference type="EMBL" id="MBP1932806.1"/>
    </source>
</evidence>
<sequence length="50" mass="5809">MPTRNRKEIAPKRIRGENNLEERIEEMMDAAGVAEEMSNQTMNSETRDKT</sequence>
<protein>
    <submittedName>
        <fullName evidence="2">Uncharacterized protein</fullName>
    </submittedName>
</protein>
<proteinExistence type="predicted"/>
<reference evidence="2 3" key="1">
    <citation type="submission" date="2021-03" db="EMBL/GenBank/DDBJ databases">
        <title>Genomic Encyclopedia of Type Strains, Phase IV (KMG-IV): sequencing the most valuable type-strain genomes for metagenomic binning, comparative biology and taxonomic classification.</title>
        <authorList>
            <person name="Goeker M."/>
        </authorList>
    </citation>
    <scope>NUCLEOTIDE SEQUENCE [LARGE SCALE GENOMIC DNA]</scope>
    <source>
        <strain evidence="2 3">DSM 24738</strain>
    </source>
</reference>
<dbReference type="EMBL" id="JAGGKT010000008">
    <property type="protein sequence ID" value="MBP1932806.1"/>
    <property type="molecule type" value="Genomic_DNA"/>
</dbReference>
<comment type="caution">
    <text evidence="2">The sequence shown here is derived from an EMBL/GenBank/DDBJ whole genome shotgun (WGS) entry which is preliminary data.</text>
</comment>
<feature type="region of interest" description="Disordered" evidence="1">
    <location>
        <begin position="1"/>
        <end position="23"/>
    </location>
</feature>
<keyword evidence="3" id="KW-1185">Reference proteome</keyword>
<name>A0ABS4GRC0_9BACL</name>
<organism evidence="2 3">
    <name type="scientific">Ammoniphilus resinae</name>
    <dbReference type="NCBI Taxonomy" id="861532"/>
    <lineage>
        <taxon>Bacteria</taxon>
        <taxon>Bacillati</taxon>
        <taxon>Bacillota</taxon>
        <taxon>Bacilli</taxon>
        <taxon>Bacillales</taxon>
        <taxon>Paenibacillaceae</taxon>
        <taxon>Aneurinibacillus group</taxon>
        <taxon>Ammoniphilus</taxon>
    </lineage>
</organism>
<gene>
    <name evidence="2" type="ORF">J2Z37_002817</name>
</gene>
<evidence type="ECO:0000313" key="3">
    <source>
        <dbReference type="Proteomes" id="UP001519343"/>
    </source>
</evidence>